<dbReference type="SUPFAM" id="SSF64518">
    <property type="entry name" value="Phase 1 flagellin"/>
    <property type="match status" value="1"/>
</dbReference>
<keyword evidence="3" id="KW-0964">Secreted</keyword>
<dbReference type="Pfam" id="PF00669">
    <property type="entry name" value="Flagellin_N"/>
    <property type="match status" value="1"/>
</dbReference>
<keyword evidence="2 3" id="KW-0975">Bacterial flagellum</keyword>
<evidence type="ECO:0000313" key="6">
    <source>
        <dbReference type="EMBL" id="USJ23682.1"/>
    </source>
</evidence>
<feature type="domain" description="Flagellin N-terminal" evidence="4">
    <location>
        <begin position="4"/>
        <end position="133"/>
    </location>
</feature>
<dbReference type="GO" id="GO:0009288">
    <property type="term" value="C:bacterial-type flagellum"/>
    <property type="evidence" value="ECO:0007669"/>
    <property type="project" value="UniProtKB-SubCell"/>
</dbReference>
<evidence type="ECO:0000259" key="5">
    <source>
        <dbReference type="Pfam" id="PF00700"/>
    </source>
</evidence>
<accession>A0A9Q8Y9L2</accession>
<comment type="similarity">
    <text evidence="1 3">Belongs to the bacterial flagellin family.</text>
</comment>
<dbReference type="AlphaFoldDB" id="A0A9Q8Y9L2"/>
<evidence type="ECO:0000259" key="4">
    <source>
        <dbReference type="Pfam" id="PF00669"/>
    </source>
</evidence>
<dbReference type="RefSeq" id="WP_064816979.1">
    <property type="nucleotide sequence ID" value="NZ_CP015880.1"/>
</dbReference>
<keyword evidence="9" id="KW-1185">Reference proteome</keyword>
<name>A0A9Q8Y9L2_ENSAD</name>
<evidence type="ECO:0000313" key="9">
    <source>
        <dbReference type="Proteomes" id="UP001214094"/>
    </source>
</evidence>
<dbReference type="GO" id="GO:0005198">
    <property type="term" value="F:structural molecule activity"/>
    <property type="evidence" value="ECO:0007669"/>
    <property type="project" value="UniProtKB-UniRule"/>
</dbReference>
<dbReference type="PRINTS" id="PR00207">
    <property type="entry name" value="FLAGELLIN"/>
</dbReference>
<gene>
    <name evidence="6" type="ORF">NE863_01425</name>
    <name evidence="7" type="ORF">P4B07_01415</name>
</gene>
<evidence type="ECO:0000256" key="3">
    <source>
        <dbReference type="RuleBase" id="RU362073"/>
    </source>
</evidence>
<dbReference type="OrthoDB" id="8328560at2"/>
<evidence type="ECO:0000256" key="2">
    <source>
        <dbReference type="ARBA" id="ARBA00023143"/>
    </source>
</evidence>
<dbReference type="GeneID" id="29518224"/>
<keyword evidence="6" id="KW-0969">Cilium</keyword>
<dbReference type="EMBL" id="CP098807">
    <property type="protein sequence ID" value="USJ23682.1"/>
    <property type="molecule type" value="Genomic_DNA"/>
</dbReference>
<organism evidence="6 8">
    <name type="scientific">Ensifer adhaerens</name>
    <name type="common">Sinorhizobium morelense</name>
    <dbReference type="NCBI Taxonomy" id="106592"/>
    <lineage>
        <taxon>Bacteria</taxon>
        <taxon>Pseudomonadati</taxon>
        <taxon>Pseudomonadota</taxon>
        <taxon>Alphaproteobacteria</taxon>
        <taxon>Hyphomicrobiales</taxon>
        <taxon>Rhizobiaceae</taxon>
        <taxon>Sinorhizobium/Ensifer group</taxon>
        <taxon>Ensifer</taxon>
    </lineage>
</organism>
<keyword evidence="6" id="KW-0282">Flagellum</keyword>
<dbReference type="Proteomes" id="UP001055460">
    <property type="component" value="Chromosome"/>
</dbReference>
<dbReference type="EMBL" id="CP121308">
    <property type="protein sequence ID" value="WFP91066.1"/>
    <property type="molecule type" value="Genomic_DNA"/>
</dbReference>
<dbReference type="PANTHER" id="PTHR42792">
    <property type="entry name" value="FLAGELLIN"/>
    <property type="match status" value="1"/>
</dbReference>
<reference evidence="6" key="1">
    <citation type="submission" date="2022-06" db="EMBL/GenBank/DDBJ databases">
        <title>Physiological and biochemical characterization and genomic elucidation of a strain of the genus Ensifer adhaerens M8 that combines arsenic oxidation and chromium reduction.</title>
        <authorList>
            <person name="Li X."/>
            <person name="Yu c."/>
        </authorList>
    </citation>
    <scope>NUCLEOTIDE SEQUENCE</scope>
    <source>
        <strain evidence="6">M8</strain>
    </source>
</reference>
<dbReference type="KEGG" id="eah:FA04_01425"/>
<dbReference type="Proteomes" id="UP001214094">
    <property type="component" value="Chromosome"/>
</dbReference>
<keyword evidence="6" id="KW-0966">Cell projection</keyword>
<sequence length="313" mass="32810">MTSIITNSSAMGALATLRSINSSMETTQERISSGLRVGTAADNAAYWSIATTMRSDNKALSAVQDALGLGAAKTDVASSAMENSKDVVDEIKKKLVTASEPGVDKSKIQKEIKELQNQLVSIAKSASFSGENWVYTDPNNAAGTKSVVGSFNRDAKGNVSLTTLQYDTNKSSLIEVNASGANVTNGTGLLSSNISYTDTTGATVSLTFSVLSLDITSMTNGALSQALSGVDSVLTQMTDAAADLGALNSRIDLQKGFVENLSDSIEKGVGRLVDADMNEESTRLKALQTQQQLGIQALSIANSNSQNILSLFR</sequence>
<feature type="domain" description="Flagellin C-terminal" evidence="5">
    <location>
        <begin position="228"/>
        <end position="312"/>
    </location>
</feature>
<proteinExistence type="inferred from homology"/>
<evidence type="ECO:0000313" key="7">
    <source>
        <dbReference type="EMBL" id="WFP91066.1"/>
    </source>
</evidence>
<dbReference type="PANTHER" id="PTHR42792:SF2">
    <property type="entry name" value="FLAGELLIN"/>
    <property type="match status" value="1"/>
</dbReference>
<dbReference type="Pfam" id="PF00700">
    <property type="entry name" value="Flagellin_C"/>
    <property type="match status" value="1"/>
</dbReference>
<reference evidence="7 9" key="2">
    <citation type="submission" date="2023-03" db="EMBL/GenBank/DDBJ databases">
        <title>Comparative genome and transcriptome analysis combination mining strategies for increasing vitamin B12 production of Ensifer adhaerens strain.</title>
        <authorList>
            <person name="Yongheng L."/>
        </authorList>
    </citation>
    <scope>NUCLEOTIDE SEQUENCE [LARGE SCALE GENOMIC DNA]</scope>
    <source>
        <strain evidence="7 9">Casida A-T305</strain>
    </source>
</reference>
<evidence type="ECO:0000256" key="1">
    <source>
        <dbReference type="ARBA" id="ARBA00005709"/>
    </source>
</evidence>
<dbReference type="InterPro" id="IPR001029">
    <property type="entry name" value="Flagellin_N"/>
</dbReference>
<dbReference type="InterPro" id="IPR046358">
    <property type="entry name" value="Flagellin_C"/>
</dbReference>
<comment type="function">
    <text evidence="3">Flagellin is the subunit protein which polymerizes to form the filaments of bacterial flagella.</text>
</comment>
<evidence type="ECO:0000313" key="8">
    <source>
        <dbReference type="Proteomes" id="UP001055460"/>
    </source>
</evidence>
<dbReference type="InterPro" id="IPR001492">
    <property type="entry name" value="Flagellin"/>
</dbReference>
<dbReference type="GO" id="GO:0005576">
    <property type="term" value="C:extracellular region"/>
    <property type="evidence" value="ECO:0007669"/>
    <property type="project" value="UniProtKB-SubCell"/>
</dbReference>
<protein>
    <recommendedName>
        <fullName evidence="3">Flagellin</fullName>
    </recommendedName>
</protein>
<dbReference type="Gene3D" id="1.20.1330.10">
    <property type="entry name" value="f41 fragment of flagellin, N-terminal domain"/>
    <property type="match status" value="1"/>
</dbReference>
<comment type="subcellular location">
    <subcellularLocation>
        <location evidence="3">Secreted</location>
    </subcellularLocation>
    <subcellularLocation>
        <location evidence="3">Bacterial flagellum</location>
    </subcellularLocation>
</comment>